<dbReference type="RefSeq" id="WP_113954932.1">
    <property type="nucleotide sequence ID" value="NZ_QNRT01000003.1"/>
</dbReference>
<dbReference type="Gene3D" id="2.170.130.10">
    <property type="entry name" value="TonB-dependent receptor, plug domain"/>
    <property type="match status" value="1"/>
</dbReference>
<evidence type="ECO:0000256" key="4">
    <source>
        <dbReference type="ARBA" id="ARBA00022692"/>
    </source>
</evidence>
<dbReference type="InParanoid" id="A0A395JHV8"/>
<keyword evidence="5 9" id="KW-0798">TonB box</keyword>
<dbReference type="Pfam" id="PF00593">
    <property type="entry name" value="TonB_dep_Rec_b-barrel"/>
    <property type="match status" value="1"/>
</dbReference>
<accession>A0A395JHV8</accession>
<dbReference type="NCBIfam" id="TIGR01782">
    <property type="entry name" value="TonB-Xanth-Caul"/>
    <property type="match status" value="1"/>
</dbReference>
<name>A0A395JHV8_9GAMM</name>
<keyword evidence="2 8" id="KW-0813">Transport</keyword>
<dbReference type="InterPro" id="IPR037066">
    <property type="entry name" value="Plug_dom_sf"/>
</dbReference>
<evidence type="ECO:0000256" key="8">
    <source>
        <dbReference type="PROSITE-ProRule" id="PRU01360"/>
    </source>
</evidence>
<keyword evidence="7 8" id="KW-0998">Cell outer membrane</keyword>
<keyword evidence="13" id="KW-1185">Reference proteome</keyword>
<evidence type="ECO:0000256" key="1">
    <source>
        <dbReference type="ARBA" id="ARBA00004571"/>
    </source>
</evidence>
<dbReference type="Gene3D" id="2.40.170.20">
    <property type="entry name" value="TonB-dependent receptor, beta-barrel domain"/>
    <property type="match status" value="1"/>
</dbReference>
<dbReference type="InterPro" id="IPR039426">
    <property type="entry name" value="TonB-dep_rcpt-like"/>
</dbReference>
<keyword evidence="4 8" id="KW-0812">Transmembrane</keyword>
<dbReference type="SUPFAM" id="SSF56935">
    <property type="entry name" value="Porins"/>
    <property type="match status" value="1"/>
</dbReference>
<keyword evidence="3 8" id="KW-1134">Transmembrane beta strand</keyword>
<evidence type="ECO:0000256" key="5">
    <source>
        <dbReference type="ARBA" id="ARBA00023077"/>
    </source>
</evidence>
<evidence type="ECO:0000256" key="3">
    <source>
        <dbReference type="ARBA" id="ARBA00022452"/>
    </source>
</evidence>
<dbReference type="OrthoDB" id="8727862at2"/>
<proteinExistence type="inferred from homology"/>
<evidence type="ECO:0000256" key="7">
    <source>
        <dbReference type="ARBA" id="ARBA00023237"/>
    </source>
</evidence>
<evidence type="ECO:0000256" key="9">
    <source>
        <dbReference type="RuleBase" id="RU003357"/>
    </source>
</evidence>
<comment type="caution">
    <text evidence="12">The sequence shown here is derived from an EMBL/GenBank/DDBJ whole genome shotgun (WGS) entry which is preliminary data.</text>
</comment>
<evidence type="ECO:0000259" key="11">
    <source>
        <dbReference type="Pfam" id="PF07715"/>
    </source>
</evidence>
<sequence length="995" mass="107339">MKKVERSEDALLRRLRYRKLVLACLATTTLGVTGAGQAQTASPSANTGPLEEVVVTGIRRSLETALAEKRASDNLVEVIIAEDIGKLPDQNLAEVLENVTGIQITREAGVGTGVQIRGTNANRTEINGVSTVGSGSGRSGINFEDVSAGIIAAVEVTKAPEAKTVEGSVGGTINLRTIRPLDLKERVASVRVQGENSSLSTDSSFTPRLSGTYGDNWTTDSGDFGVVISASYAEQDVTAFRPRVDRDNFVGSDSGVASAQSFDFLPIQFFVQDYDNYEYETSNLAGSLEWAPNDSVKFYFDAIINDQERRQESSRVQASGVSDLRNTAIPTEFETVNFGSLDGSNGVQNLGSIQAAVRGLIPVEEGDADPNLRFNTDTNSRLTDSEIFSLGAEWNRGALSGRVEVSSSSSDSSTPSFNTTLNFINPNVATNSSNENGTPFIYDITGGSLAFGVAQSEANGPSTAQLLDAANYMLRDVQQSQSRAENSEDAFVADFTYDLDWSAITSVDFGFRRNETSSLRDEITSSVGLRSFDESPTGNLFANVLTVGPDNFNEADGRTLYVRDFLTVDPELVASSPEAVLDALNAAIVANNAITGSDREPISSPTSSTSAFFDISEETNALYAQANFEAGIFRGNFGLRYLETDVTSRANSEVNGVVTPTTSTSSYDFMLPRINLAASVTDDVVLRAGWGKDIRRPNFDDLSSAYTFSTSPNPAVDLGNPGLEPEEVTSFDLSAEWYFAPSSVVSIGYFNKKRTGLFARNDESPFEDPVTGFRDITDPCEAGGIFNPIADINVFGPVGVGVCVPSSQTINGAGETTQEGFELAFQYDLSEFEDQLGWASGFGVIANYTKQEFSGGDSFLDPTSRAATVFESNGVVDANLRAQLLDLSENSYNITVFYEKHGLSARMRYTWREAYRSDDFGSTSSYPWGFPVVQEDRGQLNASISYDVSDNLNIGIEAVNLTEEEVQQSCVNEGALLCFQGLTDRRITVGASYRF</sequence>
<comment type="subcellular location">
    <subcellularLocation>
        <location evidence="1 8">Cell outer membrane</location>
        <topology evidence="1 8">Multi-pass membrane protein</topology>
    </subcellularLocation>
</comment>
<feature type="domain" description="TonB-dependent receptor-like beta-barrel" evidence="10">
    <location>
        <begin position="601"/>
        <end position="961"/>
    </location>
</feature>
<comment type="similarity">
    <text evidence="8 9">Belongs to the TonB-dependent receptor family.</text>
</comment>
<organism evidence="12 13">
    <name type="scientific">Arenicella xantha</name>
    <dbReference type="NCBI Taxonomy" id="644221"/>
    <lineage>
        <taxon>Bacteria</taxon>
        <taxon>Pseudomonadati</taxon>
        <taxon>Pseudomonadota</taxon>
        <taxon>Gammaproteobacteria</taxon>
        <taxon>Arenicellales</taxon>
        <taxon>Arenicellaceae</taxon>
        <taxon>Arenicella</taxon>
    </lineage>
</organism>
<dbReference type="AlphaFoldDB" id="A0A395JHV8"/>
<dbReference type="PROSITE" id="PS52016">
    <property type="entry name" value="TONB_DEPENDENT_REC_3"/>
    <property type="match status" value="1"/>
</dbReference>
<dbReference type="InterPro" id="IPR012910">
    <property type="entry name" value="Plug_dom"/>
</dbReference>
<dbReference type="InterPro" id="IPR010104">
    <property type="entry name" value="TonB_rcpt_bac"/>
</dbReference>
<gene>
    <name evidence="12" type="ORF">DFR28_103142</name>
</gene>
<dbReference type="InterPro" id="IPR000531">
    <property type="entry name" value="Beta-barrel_TonB"/>
</dbReference>
<feature type="domain" description="TonB-dependent receptor plug" evidence="11">
    <location>
        <begin position="70"/>
        <end position="171"/>
    </location>
</feature>
<dbReference type="Pfam" id="PF07715">
    <property type="entry name" value="Plug"/>
    <property type="match status" value="1"/>
</dbReference>
<evidence type="ECO:0000313" key="12">
    <source>
        <dbReference type="EMBL" id="RBP49717.1"/>
    </source>
</evidence>
<evidence type="ECO:0000259" key="10">
    <source>
        <dbReference type="Pfam" id="PF00593"/>
    </source>
</evidence>
<dbReference type="Proteomes" id="UP000253083">
    <property type="component" value="Unassembled WGS sequence"/>
</dbReference>
<evidence type="ECO:0000256" key="6">
    <source>
        <dbReference type="ARBA" id="ARBA00023136"/>
    </source>
</evidence>
<protein>
    <submittedName>
        <fullName evidence="12">TonB-dependent receptor</fullName>
    </submittedName>
</protein>
<dbReference type="InterPro" id="IPR036942">
    <property type="entry name" value="Beta-barrel_TonB_sf"/>
</dbReference>
<dbReference type="GO" id="GO:0009279">
    <property type="term" value="C:cell outer membrane"/>
    <property type="evidence" value="ECO:0007669"/>
    <property type="project" value="UniProtKB-SubCell"/>
</dbReference>
<evidence type="ECO:0000313" key="13">
    <source>
        <dbReference type="Proteomes" id="UP000253083"/>
    </source>
</evidence>
<keyword evidence="12" id="KW-0675">Receptor</keyword>
<keyword evidence="6 8" id="KW-0472">Membrane</keyword>
<evidence type="ECO:0000256" key="2">
    <source>
        <dbReference type="ARBA" id="ARBA00022448"/>
    </source>
</evidence>
<dbReference type="PANTHER" id="PTHR40980">
    <property type="entry name" value="PLUG DOMAIN-CONTAINING PROTEIN"/>
    <property type="match status" value="1"/>
</dbReference>
<reference evidence="12 13" key="1">
    <citation type="submission" date="2018-06" db="EMBL/GenBank/DDBJ databases">
        <title>Genomic Encyclopedia of Type Strains, Phase IV (KMG-IV): sequencing the most valuable type-strain genomes for metagenomic binning, comparative biology and taxonomic classification.</title>
        <authorList>
            <person name="Goeker M."/>
        </authorList>
    </citation>
    <scope>NUCLEOTIDE SEQUENCE [LARGE SCALE GENOMIC DNA]</scope>
    <source>
        <strain evidence="12 13">DSM 24032</strain>
    </source>
</reference>
<dbReference type="EMBL" id="QNRT01000003">
    <property type="protein sequence ID" value="RBP49717.1"/>
    <property type="molecule type" value="Genomic_DNA"/>
</dbReference>
<dbReference type="PANTHER" id="PTHR40980:SF3">
    <property type="entry name" value="TONB-DEPENDENT RECEPTOR-LIKE BETA-BARREL DOMAIN-CONTAINING PROTEIN"/>
    <property type="match status" value="1"/>
</dbReference>